<dbReference type="CDD" id="cd00172">
    <property type="entry name" value="serpin"/>
    <property type="match status" value="1"/>
</dbReference>
<evidence type="ECO:0000256" key="1">
    <source>
        <dbReference type="ARBA" id="ARBA00009500"/>
    </source>
</evidence>
<dbReference type="Gene3D" id="3.30.497.10">
    <property type="entry name" value="Antithrombin, subunit I, domain 2"/>
    <property type="match status" value="1"/>
</dbReference>
<dbReference type="PANTHER" id="PTHR11461">
    <property type="entry name" value="SERINE PROTEASE INHIBITOR, SERPIN"/>
    <property type="match status" value="1"/>
</dbReference>
<sequence>MNKNAPLLEAQTSFTLDLLREIINQKPEPFTCSPFSISVSLAILYAGARAETRDEIGRLLLSKFEIKEDRLHSYFVGLLKEFSSQDDKFCLDTANKVWIREGLTLLPSYLDLIDRTYNGNLQQADFEEREELCKEVNDWFKENTHNLIKEILTQEDVTEESMMFILNAIYFKGKWLHEFKAKATVEDDFKINTRKRKKVEYLRKSTATEHFNYCQDNDFQVLRMAYKGDRVACYVFLPKKILSANEILENLDGSRVFSLLRNTKNSKQAKHERYIEISYPKFEIESEHDLNKILPALGMESAFDPSKADFSGMTLWKELSLDKAVQKAYIKMDEEGTEAAAVTRTAPATGGSIDPAYWVEFSADHPFFYFIVHDPTMTILFAGIYT</sequence>
<evidence type="ECO:0000313" key="5">
    <source>
        <dbReference type="Proteomes" id="UP001175271"/>
    </source>
</evidence>
<evidence type="ECO:0000313" key="4">
    <source>
        <dbReference type="EMBL" id="KAK0401543.1"/>
    </source>
</evidence>
<dbReference type="Gene3D" id="2.30.39.10">
    <property type="entry name" value="Alpha-1-antitrypsin, domain 1"/>
    <property type="match status" value="1"/>
</dbReference>
<name>A0AA39H951_9BILA</name>
<dbReference type="PANTHER" id="PTHR11461:SF211">
    <property type="entry name" value="GH10112P-RELATED"/>
    <property type="match status" value="1"/>
</dbReference>
<dbReference type="Proteomes" id="UP001175271">
    <property type="component" value="Unassembled WGS sequence"/>
</dbReference>
<gene>
    <name evidence="4" type="ORF">QR680_015845</name>
</gene>
<dbReference type="InterPro" id="IPR023796">
    <property type="entry name" value="Serpin_dom"/>
</dbReference>
<comment type="similarity">
    <text evidence="1 2">Belongs to the serpin family.</text>
</comment>
<dbReference type="InterPro" id="IPR042185">
    <property type="entry name" value="Serpin_sf_2"/>
</dbReference>
<reference evidence="4" key="1">
    <citation type="submission" date="2023-06" db="EMBL/GenBank/DDBJ databases">
        <title>Genomic analysis of the entomopathogenic nematode Steinernema hermaphroditum.</title>
        <authorList>
            <person name="Schwarz E.M."/>
            <person name="Heppert J.K."/>
            <person name="Baniya A."/>
            <person name="Schwartz H.T."/>
            <person name="Tan C.-H."/>
            <person name="Antoshechkin I."/>
            <person name="Sternberg P.W."/>
            <person name="Goodrich-Blair H."/>
            <person name="Dillman A.R."/>
        </authorList>
    </citation>
    <scope>NUCLEOTIDE SEQUENCE</scope>
    <source>
        <strain evidence="4">PS9179</strain>
        <tissue evidence="4">Whole animal</tissue>
    </source>
</reference>
<evidence type="ECO:0000256" key="2">
    <source>
        <dbReference type="RuleBase" id="RU000411"/>
    </source>
</evidence>
<dbReference type="InterPro" id="IPR042178">
    <property type="entry name" value="Serpin_sf_1"/>
</dbReference>
<dbReference type="PROSITE" id="PS00284">
    <property type="entry name" value="SERPIN"/>
    <property type="match status" value="1"/>
</dbReference>
<dbReference type="Pfam" id="PF00079">
    <property type="entry name" value="Serpin"/>
    <property type="match status" value="1"/>
</dbReference>
<dbReference type="SUPFAM" id="SSF56574">
    <property type="entry name" value="Serpins"/>
    <property type="match status" value="1"/>
</dbReference>
<dbReference type="InterPro" id="IPR023795">
    <property type="entry name" value="Serpin_CS"/>
</dbReference>
<dbReference type="GO" id="GO:0004867">
    <property type="term" value="F:serine-type endopeptidase inhibitor activity"/>
    <property type="evidence" value="ECO:0007669"/>
    <property type="project" value="InterPro"/>
</dbReference>
<keyword evidence="5" id="KW-1185">Reference proteome</keyword>
<comment type="caution">
    <text evidence="4">The sequence shown here is derived from an EMBL/GenBank/DDBJ whole genome shotgun (WGS) entry which is preliminary data.</text>
</comment>
<dbReference type="InterPro" id="IPR000215">
    <property type="entry name" value="Serpin_fam"/>
</dbReference>
<accession>A0AA39H951</accession>
<evidence type="ECO:0000259" key="3">
    <source>
        <dbReference type="SMART" id="SM00093"/>
    </source>
</evidence>
<organism evidence="4 5">
    <name type="scientific">Steinernema hermaphroditum</name>
    <dbReference type="NCBI Taxonomy" id="289476"/>
    <lineage>
        <taxon>Eukaryota</taxon>
        <taxon>Metazoa</taxon>
        <taxon>Ecdysozoa</taxon>
        <taxon>Nematoda</taxon>
        <taxon>Chromadorea</taxon>
        <taxon>Rhabditida</taxon>
        <taxon>Tylenchina</taxon>
        <taxon>Panagrolaimomorpha</taxon>
        <taxon>Strongyloidoidea</taxon>
        <taxon>Steinernematidae</taxon>
        <taxon>Steinernema</taxon>
    </lineage>
</organism>
<dbReference type="InterPro" id="IPR036186">
    <property type="entry name" value="Serpin_sf"/>
</dbReference>
<dbReference type="EMBL" id="JAUCMV010000004">
    <property type="protein sequence ID" value="KAK0401543.1"/>
    <property type="molecule type" value="Genomic_DNA"/>
</dbReference>
<protein>
    <recommendedName>
        <fullName evidence="3">Serpin domain-containing protein</fullName>
    </recommendedName>
</protein>
<dbReference type="GO" id="GO:0005615">
    <property type="term" value="C:extracellular space"/>
    <property type="evidence" value="ECO:0007669"/>
    <property type="project" value="InterPro"/>
</dbReference>
<feature type="domain" description="Serpin" evidence="3">
    <location>
        <begin position="16"/>
        <end position="386"/>
    </location>
</feature>
<dbReference type="SMART" id="SM00093">
    <property type="entry name" value="SERPIN"/>
    <property type="match status" value="1"/>
</dbReference>
<dbReference type="AlphaFoldDB" id="A0AA39H951"/>
<proteinExistence type="inferred from homology"/>